<dbReference type="EMBL" id="KQ435131">
    <property type="protein sequence ID" value="KZC14868.1"/>
    <property type="molecule type" value="Genomic_DNA"/>
</dbReference>
<name>A0A154PU28_DUFNO</name>
<accession>A0A154PU28</accession>
<proteinExistence type="predicted"/>
<organism evidence="1 2">
    <name type="scientific">Dufourea novaeangliae</name>
    <name type="common">Sweat bee</name>
    <dbReference type="NCBI Taxonomy" id="178035"/>
    <lineage>
        <taxon>Eukaryota</taxon>
        <taxon>Metazoa</taxon>
        <taxon>Ecdysozoa</taxon>
        <taxon>Arthropoda</taxon>
        <taxon>Hexapoda</taxon>
        <taxon>Insecta</taxon>
        <taxon>Pterygota</taxon>
        <taxon>Neoptera</taxon>
        <taxon>Endopterygota</taxon>
        <taxon>Hymenoptera</taxon>
        <taxon>Apocrita</taxon>
        <taxon>Aculeata</taxon>
        <taxon>Apoidea</taxon>
        <taxon>Anthophila</taxon>
        <taxon>Halictidae</taxon>
        <taxon>Rophitinae</taxon>
        <taxon>Dufourea</taxon>
    </lineage>
</organism>
<sequence>MKEECQVKMEEKYMYAGVFLFGRGRRKGKRREEWLLGTVRDQRSNRVLVEYLTQ</sequence>
<evidence type="ECO:0000313" key="1">
    <source>
        <dbReference type="EMBL" id="KZC14868.1"/>
    </source>
</evidence>
<reference evidence="1 2" key="1">
    <citation type="submission" date="2015-07" db="EMBL/GenBank/DDBJ databases">
        <title>The genome of Dufourea novaeangliae.</title>
        <authorList>
            <person name="Pan H."/>
            <person name="Kapheim K."/>
        </authorList>
    </citation>
    <scope>NUCLEOTIDE SEQUENCE [LARGE SCALE GENOMIC DNA]</scope>
    <source>
        <strain evidence="1">0120121106</strain>
        <tissue evidence="1">Whole body</tissue>
    </source>
</reference>
<protein>
    <submittedName>
        <fullName evidence="1">Uncharacterized protein</fullName>
    </submittedName>
</protein>
<evidence type="ECO:0000313" key="2">
    <source>
        <dbReference type="Proteomes" id="UP000076502"/>
    </source>
</evidence>
<dbReference type="AlphaFoldDB" id="A0A154PU28"/>
<gene>
    <name evidence="1" type="ORF">WN55_07566</name>
</gene>
<dbReference type="Proteomes" id="UP000076502">
    <property type="component" value="Unassembled WGS sequence"/>
</dbReference>
<keyword evidence="2" id="KW-1185">Reference proteome</keyword>